<reference evidence="3" key="1">
    <citation type="submission" date="2023-07" db="EMBL/GenBank/DDBJ databases">
        <title>Characterization of two Paracoccaceae strains isolated from Phycosphere and proposal of Xinfangfangia lacusdiani sp. nov.</title>
        <authorList>
            <person name="Deng Y."/>
            <person name="Zhang Y.Q."/>
        </authorList>
    </citation>
    <scope>NUCLEOTIDE SEQUENCE [LARGE SCALE GENOMIC DNA]</scope>
    <source>
        <strain evidence="3">CPCC 101403</strain>
    </source>
</reference>
<dbReference type="EMBL" id="JAVRQI010000001">
    <property type="protein sequence ID" value="MDT1060557.1"/>
    <property type="molecule type" value="Genomic_DNA"/>
</dbReference>
<keyword evidence="1" id="KW-0812">Transmembrane</keyword>
<comment type="caution">
    <text evidence="2">The sequence shown here is derived from an EMBL/GenBank/DDBJ whole genome shotgun (WGS) entry which is preliminary data.</text>
</comment>
<accession>A0ABU3E8L1</accession>
<proteinExistence type="predicted"/>
<feature type="transmembrane region" description="Helical" evidence="1">
    <location>
        <begin position="127"/>
        <end position="148"/>
    </location>
</feature>
<protein>
    <submittedName>
        <fullName evidence="2">HdeD family acid-resistance protein</fullName>
    </submittedName>
</protein>
<gene>
    <name evidence="2" type="ORF">RM190_01735</name>
</gene>
<sequence length="182" mass="20067">MDDLVRMMAANWWMVLLRGIAAVLFGIIALAWPGLTVYVLLLTFGAYAVFDGILALVTGYQRRKTDERWWAWGLEGLLSIAIGLMALFWTEATALAFIIWMAIWGVIAGVFRIVAAIRLRHEIDGEWALVLSGVLLVMWGLLMAMLPAAGLLSIAWLLGIFAVLIGITLIALSLRLRKLNAG</sequence>
<name>A0ABU3E8L1_9RHOB</name>
<keyword evidence="1" id="KW-1133">Transmembrane helix</keyword>
<evidence type="ECO:0000313" key="3">
    <source>
        <dbReference type="Proteomes" id="UP001251085"/>
    </source>
</evidence>
<dbReference type="PANTHER" id="PTHR34989">
    <property type="entry name" value="PROTEIN HDED"/>
    <property type="match status" value="1"/>
</dbReference>
<dbReference type="InterPro" id="IPR005325">
    <property type="entry name" value="DUF308_memb"/>
</dbReference>
<dbReference type="PANTHER" id="PTHR34989:SF1">
    <property type="entry name" value="PROTEIN HDED"/>
    <property type="match status" value="1"/>
</dbReference>
<feature type="transmembrane region" description="Helical" evidence="1">
    <location>
        <begin position="154"/>
        <end position="174"/>
    </location>
</feature>
<keyword evidence="3" id="KW-1185">Reference proteome</keyword>
<keyword evidence="1" id="KW-0472">Membrane</keyword>
<dbReference type="RefSeq" id="WP_311757652.1">
    <property type="nucleotide sequence ID" value="NZ_JAVRQI010000001.1"/>
</dbReference>
<feature type="transmembrane region" description="Helical" evidence="1">
    <location>
        <begin position="95"/>
        <end position="115"/>
    </location>
</feature>
<evidence type="ECO:0000313" key="2">
    <source>
        <dbReference type="EMBL" id="MDT1060557.1"/>
    </source>
</evidence>
<dbReference type="InterPro" id="IPR052712">
    <property type="entry name" value="Acid_resist_chaperone_HdeD"/>
</dbReference>
<organism evidence="2 3">
    <name type="scientific">Paracoccus broussonetiae</name>
    <dbReference type="NCBI Taxonomy" id="3075834"/>
    <lineage>
        <taxon>Bacteria</taxon>
        <taxon>Pseudomonadati</taxon>
        <taxon>Pseudomonadota</taxon>
        <taxon>Alphaproteobacteria</taxon>
        <taxon>Rhodobacterales</taxon>
        <taxon>Paracoccaceae</taxon>
        <taxon>Paracoccus</taxon>
    </lineage>
</organism>
<feature type="transmembrane region" description="Helical" evidence="1">
    <location>
        <begin position="12"/>
        <end position="32"/>
    </location>
</feature>
<evidence type="ECO:0000256" key="1">
    <source>
        <dbReference type="SAM" id="Phobius"/>
    </source>
</evidence>
<dbReference type="Pfam" id="PF03729">
    <property type="entry name" value="DUF308"/>
    <property type="match status" value="2"/>
</dbReference>
<dbReference type="Proteomes" id="UP001251085">
    <property type="component" value="Unassembled WGS sequence"/>
</dbReference>
<feature type="transmembrane region" description="Helical" evidence="1">
    <location>
        <begin position="38"/>
        <end position="57"/>
    </location>
</feature>
<feature type="transmembrane region" description="Helical" evidence="1">
    <location>
        <begin position="69"/>
        <end position="89"/>
    </location>
</feature>